<organism evidence="1 2">
    <name type="scientific">Sandaracinus amylolyticus</name>
    <dbReference type="NCBI Taxonomy" id="927083"/>
    <lineage>
        <taxon>Bacteria</taxon>
        <taxon>Pseudomonadati</taxon>
        <taxon>Myxococcota</taxon>
        <taxon>Polyangia</taxon>
        <taxon>Polyangiales</taxon>
        <taxon>Sandaracinaceae</taxon>
        <taxon>Sandaracinus</taxon>
    </lineage>
</organism>
<proteinExistence type="predicted"/>
<gene>
    <name evidence="1" type="ORF">DB32_003246</name>
</gene>
<protein>
    <submittedName>
        <fullName evidence="1">Uncharacterized protein</fullName>
    </submittedName>
</protein>
<keyword evidence="2" id="KW-1185">Reference proteome</keyword>
<dbReference type="KEGG" id="samy:DB32_003246"/>
<sequence>MAPQIDVVIAAMLSSIVTQSLVSISMASLARELRDACL</sequence>
<evidence type="ECO:0000313" key="2">
    <source>
        <dbReference type="Proteomes" id="UP000034883"/>
    </source>
</evidence>
<name>A0A0F6YJH4_9BACT</name>
<dbReference type="EMBL" id="CP011125">
    <property type="protein sequence ID" value="AKF06097.1"/>
    <property type="molecule type" value="Genomic_DNA"/>
</dbReference>
<accession>A0A0F6YJH4</accession>
<dbReference type="Proteomes" id="UP000034883">
    <property type="component" value="Chromosome"/>
</dbReference>
<evidence type="ECO:0000313" key="1">
    <source>
        <dbReference type="EMBL" id="AKF06097.1"/>
    </source>
</evidence>
<reference evidence="1 2" key="1">
    <citation type="submission" date="2015-03" db="EMBL/GenBank/DDBJ databases">
        <title>Genome assembly of Sandaracinus amylolyticus DSM 53668.</title>
        <authorList>
            <person name="Sharma G."/>
            <person name="Subramanian S."/>
        </authorList>
    </citation>
    <scope>NUCLEOTIDE SEQUENCE [LARGE SCALE GENOMIC DNA]</scope>
    <source>
        <strain evidence="1 2">DSM 53668</strain>
    </source>
</reference>
<dbReference type="STRING" id="927083.DB32_003246"/>
<dbReference type="AlphaFoldDB" id="A0A0F6YJH4"/>